<protein>
    <submittedName>
        <fullName evidence="2">Uncharacterized protein</fullName>
    </submittedName>
</protein>
<feature type="compositionally biased region" description="Basic and acidic residues" evidence="1">
    <location>
        <begin position="86"/>
        <end position="99"/>
    </location>
</feature>
<evidence type="ECO:0000313" key="2">
    <source>
        <dbReference type="EMBL" id="GFT38267.1"/>
    </source>
</evidence>
<dbReference type="AlphaFoldDB" id="A0A8X6TR79"/>
<feature type="compositionally biased region" description="Polar residues" evidence="1">
    <location>
        <begin position="47"/>
        <end position="58"/>
    </location>
</feature>
<keyword evidence="3" id="KW-1185">Reference proteome</keyword>
<sequence length="110" mass="12342">MLEGDPAEIPLTAHGWYFGWGHGRSPLGNDTILSGGNRARKDVFGLTAQQRSNTSNGVQREDQPNHSRRTQQQATRRQRSRGNRTPAERRGARSQKQQDDEQQGSNSESE</sequence>
<proteinExistence type="predicted"/>
<organism evidence="2 3">
    <name type="scientific">Nephila pilipes</name>
    <name type="common">Giant wood spider</name>
    <name type="synonym">Nephila maculata</name>
    <dbReference type="NCBI Taxonomy" id="299642"/>
    <lineage>
        <taxon>Eukaryota</taxon>
        <taxon>Metazoa</taxon>
        <taxon>Ecdysozoa</taxon>
        <taxon>Arthropoda</taxon>
        <taxon>Chelicerata</taxon>
        <taxon>Arachnida</taxon>
        <taxon>Araneae</taxon>
        <taxon>Araneomorphae</taxon>
        <taxon>Entelegynae</taxon>
        <taxon>Araneoidea</taxon>
        <taxon>Nephilidae</taxon>
        <taxon>Nephila</taxon>
    </lineage>
</organism>
<gene>
    <name evidence="2" type="ORF">NPIL_136571</name>
</gene>
<accession>A0A8X6TR79</accession>
<evidence type="ECO:0000256" key="1">
    <source>
        <dbReference type="SAM" id="MobiDB-lite"/>
    </source>
</evidence>
<evidence type="ECO:0000313" key="3">
    <source>
        <dbReference type="Proteomes" id="UP000887013"/>
    </source>
</evidence>
<dbReference type="Proteomes" id="UP000887013">
    <property type="component" value="Unassembled WGS sequence"/>
</dbReference>
<feature type="region of interest" description="Disordered" evidence="1">
    <location>
        <begin position="16"/>
        <end position="110"/>
    </location>
</feature>
<dbReference type="EMBL" id="BMAW01109418">
    <property type="protein sequence ID" value="GFT38267.1"/>
    <property type="molecule type" value="Genomic_DNA"/>
</dbReference>
<name>A0A8X6TR79_NEPPI</name>
<comment type="caution">
    <text evidence="2">The sequence shown here is derived from an EMBL/GenBank/DDBJ whole genome shotgun (WGS) entry which is preliminary data.</text>
</comment>
<reference evidence="2" key="1">
    <citation type="submission" date="2020-08" db="EMBL/GenBank/DDBJ databases">
        <title>Multicomponent nature underlies the extraordinary mechanical properties of spider dragline silk.</title>
        <authorList>
            <person name="Kono N."/>
            <person name="Nakamura H."/>
            <person name="Mori M."/>
            <person name="Yoshida Y."/>
            <person name="Ohtoshi R."/>
            <person name="Malay A.D."/>
            <person name="Moran D.A.P."/>
            <person name="Tomita M."/>
            <person name="Numata K."/>
            <person name="Arakawa K."/>
        </authorList>
    </citation>
    <scope>NUCLEOTIDE SEQUENCE</scope>
</reference>